<dbReference type="Proteomes" id="UP000198767">
    <property type="component" value="Unassembled WGS sequence"/>
</dbReference>
<feature type="transmembrane region" description="Helical" evidence="1">
    <location>
        <begin position="63"/>
        <end position="81"/>
    </location>
</feature>
<evidence type="ECO:0000259" key="2">
    <source>
        <dbReference type="Pfam" id="PF00487"/>
    </source>
</evidence>
<feature type="transmembrane region" description="Helical" evidence="1">
    <location>
        <begin position="218"/>
        <end position="238"/>
    </location>
</feature>
<dbReference type="STRING" id="1156985.SAMN04488118_10298"/>
<gene>
    <name evidence="3" type="ORF">SAMN04488118_10298</name>
</gene>
<dbReference type="InterPro" id="IPR012171">
    <property type="entry name" value="Fatty_acid_desaturase"/>
</dbReference>
<evidence type="ECO:0000313" key="3">
    <source>
        <dbReference type="EMBL" id="SCZ53158.1"/>
    </source>
</evidence>
<dbReference type="GO" id="GO:0016020">
    <property type="term" value="C:membrane"/>
    <property type="evidence" value="ECO:0007669"/>
    <property type="project" value="TreeGrafter"/>
</dbReference>
<keyword evidence="4" id="KW-1185">Reference proteome</keyword>
<dbReference type="Pfam" id="PF00487">
    <property type="entry name" value="FA_desaturase"/>
    <property type="match status" value="1"/>
</dbReference>
<name>A0A1G5PUS9_9RHOB</name>
<dbReference type="OrthoDB" id="9769653at2"/>
<feature type="transmembrane region" description="Helical" evidence="1">
    <location>
        <begin position="190"/>
        <end position="211"/>
    </location>
</feature>
<reference evidence="3 4" key="1">
    <citation type="submission" date="2016-10" db="EMBL/GenBank/DDBJ databases">
        <authorList>
            <person name="de Groot N.N."/>
        </authorList>
    </citation>
    <scope>NUCLEOTIDE SEQUENCE [LARGE SCALE GENOMIC DNA]</scope>
    <source>
        <strain evidence="3 4">U95</strain>
    </source>
</reference>
<keyword evidence="1" id="KW-0812">Transmembrane</keyword>
<evidence type="ECO:0000313" key="4">
    <source>
        <dbReference type="Proteomes" id="UP000198767"/>
    </source>
</evidence>
<proteinExistence type="predicted"/>
<keyword evidence="1" id="KW-0472">Membrane</keyword>
<protein>
    <submittedName>
        <fullName evidence="3">Omega-6 fatty acid desaturase (Delta-12 desaturase)</fullName>
    </submittedName>
</protein>
<dbReference type="PANTHER" id="PTHR19353:SF73">
    <property type="entry name" value="FATTY ACID DESATURASE"/>
    <property type="match status" value="1"/>
</dbReference>
<dbReference type="RefSeq" id="WP_090216903.1">
    <property type="nucleotide sequence ID" value="NZ_FMWG01000002.1"/>
</dbReference>
<feature type="domain" description="Fatty acid desaturase" evidence="2">
    <location>
        <begin position="63"/>
        <end position="306"/>
    </location>
</feature>
<dbReference type="AlphaFoldDB" id="A0A1G5PUS9"/>
<organism evidence="3 4">
    <name type="scientific">Epibacterium ulvae</name>
    <dbReference type="NCBI Taxonomy" id="1156985"/>
    <lineage>
        <taxon>Bacteria</taxon>
        <taxon>Pseudomonadati</taxon>
        <taxon>Pseudomonadota</taxon>
        <taxon>Alphaproteobacteria</taxon>
        <taxon>Rhodobacterales</taxon>
        <taxon>Roseobacteraceae</taxon>
        <taxon>Epibacterium</taxon>
    </lineage>
</organism>
<dbReference type="InterPro" id="IPR005804">
    <property type="entry name" value="FA_desaturase_dom"/>
</dbReference>
<dbReference type="PANTHER" id="PTHR19353">
    <property type="entry name" value="FATTY ACID DESATURASE 2"/>
    <property type="match status" value="1"/>
</dbReference>
<keyword evidence="1" id="KW-1133">Transmembrane helix</keyword>
<sequence>MFDQTTQTGGEQPEARNAREWVKLLAAYRDPNTRRSVLELSVTLGAFVGLWGLAWWALSFSPFLAVFLSLINAGFLLRLFAIQHDCGHGSFFATRSVNDWTGRLLGVVTLTPYDVWKRTHSVHHNSTGNLGRRGMGDIHTKTVAEYKALSRFDRLVYRVYRNPVVLFGFGPAYLFFFQNRLPLGLTEHRQFWISAMVTNAVLGLWLLGVYMIGGWMPLLTIFVPSTLLAATLGMWLFYVQHQFETTHWEQDENWHMHEAALEGSSHYVMPPVLQWFSANIGIHHVHHLNSRIPFYRLTEVLDDHSALEDSNRMTIAESFQNARLHLWDEDSRTLVSFKEARLIINGQT</sequence>
<feature type="transmembrane region" description="Helical" evidence="1">
    <location>
        <begin position="37"/>
        <end position="57"/>
    </location>
</feature>
<dbReference type="CDD" id="cd03507">
    <property type="entry name" value="Delta12-FADS-like"/>
    <property type="match status" value="1"/>
</dbReference>
<feature type="transmembrane region" description="Helical" evidence="1">
    <location>
        <begin position="159"/>
        <end position="178"/>
    </location>
</feature>
<evidence type="ECO:0000256" key="1">
    <source>
        <dbReference type="SAM" id="Phobius"/>
    </source>
</evidence>
<accession>A0A1G5PUS9</accession>
<dbReference type="GO" id="GO:0016717">
    <property type="term" value="F:oxidoreductase activity, acting on paired donors, with oxidation of a pair of donors resulting in the reduction of molecular oxygen to two molecules of water"/>
    <property type="evidence" value="ECO:0007669"/>
    <property type="project" value="TreeGrafter"/>
</dbReference>
<dbReference type="EMBL" id="FMWG01000002">
    <property type="protein sequence ID" value="SCZ53158.1"/>
    <property type="molecule type" value="Genomic_DNA"/>
</dbReference>
<dbReference type="GO" id="GO:0006629">
    <property type="term" value="P:lipid metabolic process"/>
    <property type="evidence" value="ECO:0007669"/>
    <property type="project" value="InterPro"/>
</dbReference>